<feature type="signal peptide" evidence="1">
    <location>
        <begin position="1"/>
        <end position="31"/>
    </location>
</feature>
<proteinExistence type="predicted"/>
<keyword evidence="5" id="KW-1185">Reference proteome</keyword>
<evidence type="ECO:0008006" key="6">
    <source>
        <dbReference type="Google" id="ProtNLM"/>
    </source>
</evidence>
<evidence type="ECO:0000313" key="3">
    <source>
        <dbReference type="EMBL" id="TCU39181.1"/>
    </source>
</evidence>
<keyword evidence="1" id="KW-0732">Signal</keyword>
<dbReference type="Proteomes" id="UP000295507">
    <property type="component" value="Unassembled WGS sequence"/>
</dbReference>
<accession>A0A4R3RUF1</accession>
<name>A0A4R3RUF1_9HYPH</name>
<evidence type="ECO:0000313" key="5">
    <source>
        <dbReference type="Proteomes" id="UP000295547"/>
    </source>
</evidence>
<evidence type="ECO:0000256" key="1">
    <source>
        <dbReference type="SAM" id="SignalP"/>
    </source>
</evidence>
<comment type="caution">
    <text evidence="3">The sequence shown here is derived from an EMBL/GenBank/DDBJ whole genome shotgun (WGS) entry which is preliminary data.</text>
</comment>
<dbReference type="EMBL" id="SMBJ01000006">
    <property type="protein sequence ID" value="TCU24435.1"/>
    <property type="molecule type" value="Genomic_DNA"/>
</dbReference>
<feature type="chain" id="PRO_5044608695" description="LysR substrate binding domain-containing protein" evidence="1">
    <location>
        <begin position="32"/>
        <end position="96"/>
    </location>
</feature>
<dbReference type="Proteomes" id="UP000295547">
    <property type="component" value="Unassembled WGS sequence"/>
</dbReference>
<sequence>MVILFTGRRAIAIFAAAGGLPLLRSVAPALAAGDGVVWKGEAIRATLIVDDENRRRAATLIAWVVAEVDRLQRSSVSTGRSTGIELPSSDRATKMF</sequence>
<evidence type="ECO:0000313" key="2">
    <source>
        <dbReference type="EMBL" id="TCU24435.1"/>
    </source>
</evidence>
<gene>
    <name evidence="3" type="ORF">EV129_10326</name>
    <name evidence="2" type="ORF">EV130_10626</name>
</gene>
<dbReference type="OrthoDB" id="9778595at2"/>
<organism evidence="3 4">
    <name type="scientific">Rhizobium azibense</name>
    <dbReference type="NCBI Taxonomy" id="1136135"/>
    <lineage>
        <taxon>Bacteria</taxon>
        <taxon>Pseudomonadati</taxon>
        <taxon>Pseudomonadota</taxon>
        <taxon>Alphaproteobacteria</taxon>
        <taxon>Hyphomicrobiales</taxon>
        <taxon>Rhizobiaceae</taxon>
        <taxon>Rhizobium/Agrobacterium group</taxon>
        <taxon>Rhizobium</taxon>
    </lineage>
</organism>
<dbReference type="RefSeq" id="WP_132550635.1">
    <property type="nucleotide sequence ID" value="NZ_SMBJ01000006.1"/>
</dbReference>
<protein>
    <recommendedName>
        <fullName evidence="6">LysR substrate binding domain-containing protein</fullName>
    </recommendedName>
</protein>
<dbReference type="AlphaFoldDB" id="A0A4R3RUF1"/>
<evidence type="ECO:0000313" key="4">
    <source>
        <dbReference type="Proteomes" id="UP000295507"/>
    </source>
</evidence>
<dbReference type="EMBL" id="SMBK01000003">
    <property type="protein sequence ID" value="TCU39181.1"/>
    <property type="molecule type" value="Genomic_DNA"/>
</dbReference>
<reference evidence="4 5" key="1">
    <citation type="submission" date="2019-03" db="EMBL/GenBank/DDBJ databases">
        <title>Genomic Encyclopedia of Type Strains, Phase IV (KMG-V): Genome sequencing to study the core and pangenomes of soil and plant-associated prokaryotes.</title>
        <authorList>
            <person name="Whitman W."/>
        </authorList>
    </citation>
    <scope>NUCLEOTIDE SEQUENCE [LARGE SCALE GENOMIC DNA]</scope>
    <source>
        <strain evidence="2 5">Gr42</strain>
        <strain evidence="3 4">IE4868</strain>
    </source>
</reference>